<sequence length="1012" mass="108653">MQFDAGMKSKPATMADTDRFSRTVVPFEHWYLGFPATLSPVLNLVVEGAGRIDAAELRRAVATAAESCPGARLARRGNRWSDSRRPPPVRCATGTVLDRTTLNDVAELRRPLPVHGAYCEVVLCDGEFPAVVFRASHAVMDARGLRLWALDVFRALRGEEPEGAESVTTVAELDDPLIAQADAKNQDFVLPSLLGVPADARFGGHRWWRRSIDGTFPAVAARLATELARLSGQETVPVSIPVDLRPYHPQVRSTSNFAVTVSLQVTPEDGWQATQQQLLTVLSERRGTVRAPGPEVLKVPLGLLRMLVRGVDRKARRTDRFSSLAGVNSLGRTSADAFATDAFEPVATYLLAPREPASPLGLNVVESDGRTELTLSWWPGEEAAAGAERLLDALGESLSPAAHRERATLLPPVPADGSAGPGDRTVVDLFREQVRARPDAVAISGPEGEVSYAELDRRARVVAAELRARGIGRDTVVGLCTDRTVAAVTGAWGALLAGAAYLPMDTKHPDGRIRDLLQDARAPLCLTQHPHDGRDFLPEGCDRLVLDELSYASDPGEPPTPPAPSDLAYVVYTSGSTGRPKGVDIEHRSLTNYAHWALREHGIGPDTRLPLLCSLSFDVAQISLVLPFLVGGTLLLMRDELDHLSLQEVIEAGATALALTPSHLDLITRLGLRPGAVGTLMVIGEQFTRALALRAREVFGPACRIINLYGPAEATIGVSDHVFDAERDTGANVPIGLPRDGVSLFLLDAERRFVAPGETGELYIGGVQLARGYRGRPDLTRQRFVRLADGTRVYRTGDLARRLPSGEVECCGRVDDQVKVRGHRIEPSEIAFTLESHPAVAAAVVVPRTPPGRTDRALCGYVVLQPDVPPVEVSELTEHLLERLPSYMVPAAMLVVAEIPRTVNGKVAASALPDPFADAQAPADATPLDDTEAAVAKIWARVLGTDPDGMGSGTDFHQLGGDSLAMIAMVAEVASELVGAAQAEVFTRRAPEFLAEPTLAQVARLADAVRTA</sequence>
<keyword evidence="5" id="KW-1185">Reference proteome</keyword>
<comment type="caution">
    <text evidence="4">The sequence shown here is derived from an EMBL/GenBank/DDBJ whole genome shotgun (WGS) entry which is preliminary data.</text>
</comment>
<protein>
    <recommendedName>
        <fullName evidence="3">Carrier domain-containing protein</fullName>
    </recommendedName>
</protein>
<dbReference type="Gene3D" id="3.30.300.30">
    <property type="match status" value="1"/>
</dbReference>
<dbReference type="NCBIfam" id="TIGR01733">
    <property type="entry name" value="AA-adenyl-dom"/>
    <property type="match status" value="1"/>
</dbReference>
<dbReference type="Gene3D" id="1.10.1200.10">
    <property type="entry name" value="ACP-like"/>
    <property type="match status" value="1"/>
</dbReference>
<dbReference type="PANTHER" id="PTHR45527">
    <property type="entry name" value="NONRIBOSOMAL PEPTIDE SYNTHETASE"/>
    <property type="match status" value="1"/>
</dbReference>
<evidence type="ECO:0000313" key="4">
    <source>
        <dbReference type="EMBL" id="GAA2682872.1"/>
    </source>
</evidence>
<dbReference type="EMBL" id="BAAARK010000030">
    <property type="protein sequence ID" value="GAA2682872.1"/>
    <property type="molecule type" value="Genomic_DNA"/>
</dbReference>
<dbReference type="PROSITE" id="PS00455">
    <property type="entry name" value="AMP_BINDING"/>
    <property type="match status" value="1"/>
</dbReference>
<dbReference type="InterPro" id="IPR009081">
    <property type="entry name" value="PP-bd_ACP"/>
</dbReference>
<dbReference type="Pfam" id="PF00550">
    <property type="entry name" value="PP-binding"/>
    <property type="match status" value="1"/>
</dbReference>
<dbReference type="PANTHER" id="PTHR45527:SF1">
    <property type="entry name" value="FATTY ACID SYNTHASE"/>
    <property type="match status" value="1"/>
</dbReference>
<dbReference type="InterPro" id="IPR010071">
    <property type="entry name" value="AA_adenyl_dom"/>
</dbReference>
<dbReference type="InterPro" id="IPR006162">
    <property type="entry name" value="Ppantetheine_attach_site"/>
</dbReference>
<dbReference type="Gene3D" id="3.30.559.30">
    <property type="entry name" value="Nonribosomal peptide synthetase, condensation domain"/>
    <property type="match status" value="1"/>
</dbReference>
<feature type="domain" description="Carrier" evidence="3">
    <location>
        <begin position="926"/>
        <end position="1010"/>
    </location>
</feature>
<accession>A0ABN3SQN1</accession>
<dbReference type="SUPFAM" id="SSF47336">
    <property type="entry name" value="ACP-like"/>
    <property type="match status" value="1"/>
</dbReference>
<dbReference type="CDD" id="cd05930">
    <property type="entry name" value="A_NRPS"/>
    <property type="match status" value="1"/>
</dbReference>
<dbReference type="InterPro" id="IPR036736">
    <property type="entry name" value="ACP-like_sf"/>
</dbReference>
<keyword evidence="1" id="KW-0596">Phosphopantetheine</keyword>
<evidence type="ECO:0000313" key="5">
    <source>
        <dbReference type="Proteomes" id="UP001500994"/>
    </source>
</evidence>
<evidence type="ECO:0000259" key="3">
    <source>
        <dbReference type="PROSITE" id="PS50075"/>
    </source>
</evidence>
<dbReference type="Pfam" id="PF13193">
    <property type="entry name" value="AMP-binding_C"/>
    <property type="match status" value="1"/>
</dbReference>
<dbReference type="InterPro" id="IPR045851">
    <property type="entry name" value="AMP-bd_C_sf"/>
</dbReference>
<dbReference type="InterPro" id="IPR042099">
    <property type="entry name" value="ANL_N_sf"/>
</dbReference>
<dbReference type="SUPFAM" id="SSF52777">
    <property type="entry name" value="CoA-dependent acyltransferases"/>
    <property type="match status" value="1"/>
</dbReference>
<dbReference type="Pfam" id="PF00501">
    <property type="entry name" value="AMP-binding"/>
    <property type="match status" value="1"/>
</dbReference>
<dbReference type="Proteomes" id="UP001500994">
    <property type="component" value="Unassembled WGS sequence"/>
</dbReference>
<gene>
    <name evidence="4" type="ORF">GCM10009864_64640</name>
</gene>
<reference evidence="4 5" key="1">
    <citation type="journal article" date="2019" name="Int. J. Syst. Evol. Microbiol.">
        <title>The Global Catalogue of Microorganisms (GCM) 10K type strain sequencing project: providing services to taxonomists for standard genome sequencing and annotation.</title>
        <authorList>
            <consortium name="The Broad Institute Genomics Platform"/>
            <consortium name="The Broad Institute Genome Sequencing Center for Infectious Disease"/>
            <person name="Wu L."/>
            <person name="Ma J."/>
        </authorList>
    </citation>
    <scope>NUCLEOTIDE SEQUENCE [LARGE SCALE GENOMIC DNA]</scope>
    <source>
        <strain evidence="4 5">JCM 16374</strain>
    </source>
</reference>
<dbReference type="Gene3D" id="3.40.50.12780">
    <property type="entry name" value="N-terminal domain of ligase-like"/>
    <property type="match status" value="1"/>
</dbReference>
<dbReference type="PROSITE" id="PS50075">
    <property type="entry name" value="CARRIER"/>
    <property type="match status" value="1"/>
</dbReference>
<name>A0ABN3SQN1_9ACTN</name>
<organism evidence="4 5">
    <name type="scientific">Streptomyces lunalinharesii</name>
    <dbReference type="NCBI Taxonomy" id="333384"/>
    <lineage>
        <taxon>Bacteria</taxon>
        <taxon>Bacillati</taxon>
        <taxon>Actinomycetota</taxon>
        <taxon>Actinomycetes</taxon>
        <taxon>Kitasatosporales</taxon>
        <taxon>Streptomycetaceae</taxon>
        <taxon>Streptomyces</taxon>
    </lineage>
</organism>
<evidence type="ECO:0000256" key="1">
    <source>
        <dbReference type="ARBA" id="ARBA00022450"/>
    </source>
</evidence>
<keyword evidence="2" id="KW-0597">Phosphoprotein</keyword>
<dbReference type="InterPro" id="IPR025110">
    <property type="entry name" value="AMP-bd_C"/>
</dbReference>
<dbReference type="InterPro" id="IPR000873">
    <property type="entry name" value="AMP-dep_synth/lig_dom"/>
</dbReference>
<evidence type="ECO:0000256" key="2">
    <source>
        <dbReference type="ARBA" id="ARBA00022553"/>
    </source>
</evidence>
<dbReference type="InterPro" id="IPR020845">
    <property type="entry name" value="AMP-binding_CS"/>
</dbReference>
<dbReference type="SUPFAM" id="SSF56801">
    <property type="entry name" value="Acetyl-CoA synthetase-like"/>
    <property type="match status" value="1"/>
</dbReference>
<proteinExistence type="predicted"/>
<dbReference type="PROSITE" id="PS00012">
    <property type="entry name" value="PHOSPHOPANTETHEINE"/>
    <property type="match status" value="1"/>
</dbReference>